<evidence type="ECO:0000256" key="4">
    <source>
        <dbReference type="ARBA" id="ARBA00022737"/>
    </source>
</evidence>
<evidence type="ECO:0000256" key="7">
    <source>
        <dbReference type="ARBA" id="ARBA00023128"/>
    </source>
</evidence>
<dbReference type="PRINTS" id="PR00926">
    <property type="entry name" value="MITOCARRIER"/>
</dbReference>
<dbReference type="SUPFAM" id="SSF103506">
    <property type="entry name" value="Mitochondrial carrier"/>
    <property type="match status" value="1"/>
</dbReference>
<dbReference type="Pfam" id="PF00153">
    <property type="entry name" value="Mito_carr"/>
    <property type="match status" value="3"/>
</dbReference>
<accession>A0ABP0BI39</accession>
<evidence type="ECO:0000256" key="6">
    <source>
        <dbReference type="ARBA" id="ARBA00022989"/>
    </source>
</evidence>
<keyword evidence="3 9" id="KW-0812">Transmembrane</keyword>
<feature type="compositionally biased region" description="Low complexity" evidence="11">
    <location>
        <begin position="13"/>
        <end position="34"/>
    </location>
</feature>
<sequence length="398" mass="43388">MSQGETTNSLAGFSNPTATPAASSSPSARSFSSPKQPASNGDSNNVPQLQQKQRGHGVAVKNAKSWSHMVAGGVGSLAAATATAPFDVIRTRLQSDFYQQQLRAANVAQPASVNPIKAISRHLGETMQIFVTVKRVEGWRALFKGLGPTLVGTVPAKSINFFTYGNGKRIIAEQAHVSQDTPWVQLVAGVFAGLVTSTATNPIWLIKTRLQLDKNSADASRGIERQYKNSVDCVRQVLRNEGIRGLYKGMTASYLGAAESTLHWLMYEQMKRGLERRKARIVAEGREETAWDQFVEWMGPLGGAGAAKLFASLLTYPHEVVRTRLRQAPMADGQRKYTGLVQCFLRVWREERIPGLYGGLTPHLLRTVPAAGITFGIYEIVLKMLNTPELVVPPTGTV</sequence>
<dbReference type="EMBL" id="CAWUHB010000017">
    <property type="protein sequence ID" value="CAK7219150.1"/>
    <property type="molecule type" value="Genomic_DNA"/>
</dbReference>
<comment type="caution">
    <text evidence="12">The sequence shown here is derived from an EMBL/GenBank/DDBJ whole genome shotgun (WGS) entry which is preliminary data.</text>
</comment>
<evidence type="ECO:0000256" key="9">
    <source>
        <dbReference type="PROSITE-ProRule" id="PRU00282"/>
    </source>
</evidence>
<dbReference type="Gene3D" id="1.50.40.10">
    <property type="entry name" value="Mitochondrial carrier domain"/>
    <property type="match status" value="2"/>
</dbReference>
<dbReference type="InterPro" id="IPR002067">
    <property type="entry name" value="MCP"/>
</dbReference>
<evidence type="ECO:0000256" key="5">
    <source>
        <dbReference type="ARBA" id="ARBA00022792"/>
    </source>
</evidence>
<evidence type="ECO:0000313" key="13">
    <source>
        <dbReference type="Proteomes" id="UP001642405"/>
    </source>
</evidence>
<feature type="compositionally biased region" description="Polar residues" evidence="11">
    <location>
        <begin position="35"/>
        <end position="52"/>
    </location>
</feature>
<evidence type="ECO:0000313" key="12">
    <source>
        <dbReference type="EMBL" id="CAK7219150.1"/>
    </source>
</evidence>
<feature type="repeat" description="Solcar" evidence="9">
    <location>
        <begin position="63"/>
        <end position="170"/>
    </location>
</feature>
<keyword evidence="7" id="KW-0496">Mitochondrion</keyword>
<evidence type="ECO:0000256" key="8">
    <source>
        <dbReference type="ARBA" id="ARBA00023136"/>
    </source>
</evidence>
<keyword evidence="2 10" id="KW-0813">Transport</keyword>
<evidence type="ECO:0000256" key="1">
    <source>
        <dbReference type="ARBA" id="ARBA00004448"/>
    </source>
</evidence>
<feature type="repeat" description="Solcar" evidence="9">
    <location>
        <begin position="180"/>
        <end position="273"/>
    </location>
</feature>
<gene>
    <name evidence="12" type="primary">RIM2</name>
    <name evidence="12" type="ORF">SCUCBS95973_003722</name>
</gene>
<keyword evidence="13" id="KW-1185">Reference proteome</keyword>
<dbReference type="InterPro" id="IPR049562">
    <property type="entry name" value="SLC25A33/36-like"/>
</dbReference>
<keyword evidence="4" id="KW-0677">Repeat</keyword>
<dbReference type="PROSITE" id="PS50920">
    <property type="entry name" value="SOLCAR"/>
    <property type="match status" value="3"/>
</dbReference>
<keyword evidence="5" id="KW-0999">Mitochondrion inner membrane</keyword>
<name>A0ABP0BI39_9PEZI</name>
<evidence type="ECO:0000256" key="3">
    <source>
        <dbReference type="ARBA" id="ARBA00022692"/>
    </source>
</evidence>
<evidence type="ECO:0000256" key="2">
    <source>
        <dbReference type="ARBA" id="ARBA00022448"/>
    </source>
</evidence>
<protein>
    <submittedName>
        <fullName evidence="12">Pyrimidine nucleotide transporter, mitochondrial</fullName>
    </submittedName>
</protein>
<feature type="compositionally biased region" description="Polar residues" evidence="11">
    <location>
        <begin position="1"/>
        <end position="12"/>
    </location>
</feature>
<reference evidence="12 13" key="1">
    <citation type="submission" date="2024-01" db="EMBL/GenBank/DDBJ databases">
        <authorList>
            <person name="Allen C."/>
            <person name="Tagirdzhanova G."/>
        </authorList>
    </citation>
    <scope>NUCLEOTIDE SEQUENCE [LARGE SCALE GENOMIC DNA]</scope>
</reference>
<dbReference type="InterPro" id="IPR023395">
    <property type="entry name" value="MCP_dom_sf"/>
</dbReference>
<feature type="region of interest" description="Disordered" evidence="11">
    <location>
        <begin position="1"/>
        <end position="61"/>
    </location>
</feature>
<evidence type="ECO:0000256" key="10">
    <source>
        <dbReference type="RuleBase" id="RU000488"/>
    </source>
</evidence>
<evidence type="ECO:0000256" key="11">
    <source>
        <dbReference type="SAM" id="MobiDB-lite"/>
    </source>
</evidence>
<dbReference type="PANTHER" id="PTHR45829:SF4">
    <property type="entry name" value="MITOCHONDRIAL CARRIER PROTEIN RIM2"/>
    <property type="match status" value="1"/>
</dbReference>
<keyword evidence="8 9" id="KW-0472">Membrane</keyword>
<keyword evidence="6" id="KW-1133">Transmembrane helix</keyword>
<comment type="subcellular location">
    <subcellularLocation>
        <location evidence="1">Mitochondrion inner membrane</location>
        <topology evidence="1">Multi-pass membrane protein</topology>
    </subcellularLocation>
</comment>
<feature type="repeat" description="Solcar" evidence="9">
    <location>
        <begin position="295"/>
        <end position="384"/>
    </location>
</feature>
<proteinExistence type="inferred from homology"/>
<comment type="similarity">
    <text evidence="10">Belongs to the mitochondrial carrier (TC 2.A.29) family.</text>
</comment>
<dbReference type="PANTHER" id="PTHR45829">
    <property type="entry name" value="MITOCHONDRIAL CARRIER PROTEIN RIM2"/>
    <property type="match status" value="1"/>
</dbReference>
<dbReference type="Proteomes" id="UP001642405">
    <property type="component" value="Unassembled WGS sequence"/>
</dbReference>
<dbReference type="InterPro" id="IPR018108">
    <property type="entry name" value="MCP_transmembrane"/>
</dbReference>
<organism evidence="12 13">
    <name type="scientific">Sporothrix curviconia</name>
    <dbReference type="NCBI Taxonomy" id="1260050"/>
    <lineage>
        <taxon>Eukaryota</taxon>
        <taxon>Fungi</taxon>
        <taxon>Dikarya</taxon>
        <taxon>Ascomycota</taxon>
        <taxon>Pezizomycotina</taxon>
        <taxon>Sordariomycetes</taxon>
        <taxon>Sordariomycetidae</taxon>
        <taxon>Ophiostomatales</taxon>
        <taxon>Ophiostomataceae</taxon>
        <taxon>Sporothrix</taxon>
    </lineage>
</organism>